<evidence type="ECO:0000313" key="6">
    <source>
        <dbReference type="EMBL" id="MFA9479282.1"/>
    </source>
</evidence>
<dbReference type="RefSeq" id="WP_425346209.1">
    <property type="nucleotide sequence ID" value="NZ_JBGUBD010000008.1"/>
</dbReference>
<evidence type="ECO:0000256" key="2">
    <source>
        <dbReference type="ARBA" id="ARBA00022723"/>
    </source>
</evidence>
<gene>
    <name evidence="6" type="ORF">ACERK3_13405</name>
</gene>
<dbReference type="Gene3D" id="2.102.10.10">
    <property type="entry name" value="Rieske [2Fe-2S] iron-sulphur domain"/>
    <property type="match status" value="1"/>
</dbReference>
<keyword evidence="2" id="KW-0479">Metal-binding</keyword>
<protein>
    <submittedName>
        <fullName evidence="6">Rieske (2Fe-2S) protein</fullName>
    </submittedName>
</protein>
<dbReference type="InterPro" id="IPR036922">
    <property type="entry name" value="Rieske_2Fe-2S_sf"/>
</dbReference>
<dbReference type="Pfam" id="PF00355">
    <property type="entry name" value="Rieske"/>
    <property type="match status" value="1"/>
</dbReference>
<organism evidence="6 7">
    <name type="scientific">Natronomicrosphaera hydrolytica</name>
    <dbReference type="NCBI Taxonomy" id="3242702"/>
    <lineage>
        <taxon>Bacteria</taxon>
        <taxon>Pseudomonadati</taxon>
        <taxon>Planctomycetota</taxon>
        <taxon>Phycisphaerae</taxon>
        <taxon>Phycisphaerales</taxon>
        <taxon>Phycisphaeraceae</taxon>
        <taxon>Natronomicrosphaera</taxon>
    </lineage>
</organism>
<keyword evidence="1" id="KW-0001">2Fe-2S</keyword>
<dbReference type="PANTHER" id="PTHR21496:SF23">
    <property type="entry name" value="3-PHENYLPROPIONATE_CINNAMIC ACID DIOXYGENASE FERREDOXIN SUBUNIT"/>
    <property type="match status" value="1"/>
</dbReference>
<comment type="caution">
    <text evidence="6">The sequence shown here is derived from an EMBL/GenBank/DDBJ whole genome shotgun (WGS) entry which is preliminary data.</text>
</comment>
<dbReference type="Proteomes" id="UP001575105">
    <property type="component" value="Unassembled WGS sequence"/>
</dbReference>
<evidence type="ECO:0000259" key="5">
    <source>
        <dbReference type="PROSITE" id="PS51296"/>
    </source>
</evidence>
<name>A0ABV4U6Q2_9BACT</name>
<feature type="domain" description="Rieske" evidence="5">
    <location>
        <begin position="8"/>
        <end position="119"/>
    </location>
</feature>
<dbReference type="InterPro" id="IPR017941">
    <property type="entry name" value="Rieske_2Fe-2S"/>
</dbReference>
<reference evidence="6 7" key="1">
    <citation type="submission" date="2024-08" db="EMBL/GenBank/DDBJ databases">
        <title>Whole-genome sequencing of halo(alkali)philic microorganisms from hypersaline lakes.</title>
        <authorList>
            <person name="Sorokin D.Y."/>
            <person name="Merkel A.Y."/>
            <person name="Messina E."/>
            <person name="Yakimov M."/>
        </authorList>
    </citation>
    <scope>NUCLEOTIDE SEQUENCE [LARGE SCALE GENOMIC DNA]</scope>
    <source>
        <strain evidence="6 7">AB-hyl4</strain>
    </source>
</reference>
<evidence type="ECO:0000313" key="7">
    <source>
        <dbReference type="Proteomes" id="UP001575105"/>
    </source>
</evidence>
<keyword evidence="3" id="KW-0408">Iron</keyword>
<dbReference type="SUPFAM" id="SSF50022">
    <property type="entry name" value="ISP domain"/>
    <property type="match status" value="1"/>
</dbReference>
<dbReference type="PROSITE" id="PS51296">
    <property type="entry name" value="RIESKE"/>
    <property type="match status" value="1"/>
</dbReference>
<evidence type="ECO:0000256" key="3">
    <source>
        <dbReference type="ARBA" id="ARBA00023004"/>
    </source>
</evidence>
<proteinExistence type="predicted"/>
<keyword evidence="7" id="KW-1185">Reference proteome</keyword>
<evidence type="ECO:0000256" key="1">
    <source>
        <dbReference type="ARBA" id="ARBA00022714"/>
    </source>
</evidence>
<sequence>MPQTTQRHTVCRASELPPGERKIVEINGRSIGVFNVHGNYHALRNICPHQMAPLCQGKVTGTTLPSKPNEYQWDREGEIVRCPWHGWEFDILTGKSVFNPHKLRVKTYKVTIEQDDAQARSGACPASESGEDPSVETFPVSVEDGLVVLHV</sequence>
<keyword evidence="4" id="KW-0411">Iron-sulfur</keyword>
<dbReference type="EMBL" id="JBGUBD010000008">
    <property type="protein sequence ID" value="MFA9479282.1"/>
    <property type="molecule type" value="Genomic_DNA"/>
</dbReference>
<evidence type="ECO:0000256" key="4">
    <source>
        <dbReference type="ARBA" id="ARBA00023014"/>
    </source>
</evidence>
<accession>A0ABV4U6Q2</accession>
<dbReference type="PANTHER" id="PTHR21496">
    <property type="entry name" value="FERREDOXIN-RELATED"/>
    <property type="match status" value="1"/>
</dbReference>